<sequence>MFVGFDLSHSAAQSLYGRQNKEALRESTVIGELLVQYVIQSLWMDGLGKSVSEGEHMTHFLCHCHQQSLLPTRAPAILYAAENLAKRGRSAWMTKLGINKLMRRIGVQRDMSLALLK</sequence>
<comment type="caution">
    <text evidence="1">The sequence shown here is derived from an EMBL/GenBank/DDBJ whole genome shotgun (WGS) entry which is preliminary data.</text>
</comment>
<keyword evidence="2" id="KW-1185">Reference proteome</keyword>
<dbReference type="AlphaFoldDB" id="A0AAD5R837"/>
<reference evidence="1" key="1">
    <citation type="submission" date="2021-06" db="EMBL/GenBank/DDBJ databases">
        <title>Parelaphostrongylus tenuis whole genome reference sequence.</title>
        <authorList>
            <person name="Garwood T.J."/>
            <person name="Larsen P.A."/>
            <person name="Fountain-Jones N.M."/>
            <person name="Garbe J.R."/>
            <person name="Macchietto M.G."/>
            <person name="Kania S.A."/>
            <person name="Gerhold R.W."/>
            <person name="Richards J.E."/>
            <person name="Wolf T.M."/>
        </authorList>
    </citation>
    <scope>NUCLEOTIDE SEQUENCE</scope>
    <source>
        <strain evidence="1">MNPRO001-30</strain>
        <tissue evidence="1">Meninges</tissue>
    </source>
</reference>
<organism evidence="1 2">
    <name type="scientific">Parelaphostrongylus tenuis</name>
    <name type="common">Meningeal worm</name>
    <dbReference type="NCBI Taxonomy" id="148309"/>
    <lineage>
        <taxon>Eukaryota</taxon>
        <taxon>Metazoa</taxon>
        <taxon>Ecdysozoa</taxon>
        <taxon>Nematoda</taxon>
        <taxon>Chromadorea</taxon>
        <taxon>Rhabditida</taxon>
        <taxon>Rhabditina</taxon>
        <taxon>Rhabditomorpha</taxon>
        <taxon>Strongyloidea</taxon>
        <taxon>Metastrongylidae</taxon>
        <taxon>Parelaphostrongylus</taxon>
    </lineage>
</organism>
<dbReference type="InterPro" id="IPR036397">
    <property type="entry name" value="RNaseH_sf"/>
</dbReference>
<dbReference type="GO" id="GO:0003676">
    <property type="term" value="F:nucleic acid binding"/>
    <property type="evidence" value="ECO:0007669"/>
    <property type="project" value="InterPro"/>
</dbReference>
<protein>
    <submittedName>
        <fullName evidence="1">Uncharacterized protein</fullName>
    </submittedName>
</protein>
<dbReference type="Gene3D" id="3.30.420.10">
    <property type="entry name" value="Ribonuclease H-like superfamily/Ribonuclease H"/>
    <property type="match status" value="1"/>
</dbReference>
<name>A0AAD5R837_PARTN</name>
<dbReference type="Proteomes" id="UP001196413">
    <property type="component" value="Unassembled WGS sequence"/>
</dbReference>
<accession>A0AAD5R837</accession>
<proteinExistence type="predicted"/>
<evidence type="ECO:0000313" key="1">
    <source>
        <dbReference type="EMBL" id="KAJ1371274.1"/>
    </source>
</evidence>
<dbReference type="EMBL" id="JAHQIW010006948">
    <property type="protein sequence ID" value="KAJ1371274.1"/>
    <property type="molecule type" value="Genomic_DNA"/>
</dbReference>
<evidence type="ECO:0000313" key="2">
    <source>
        <dbReference type="Proteomes" id="UP001196413"/>
    </source>
</evidence>
<gene>
    <name evidence="1" type="ORF">KIN20_033189</name>
</gene>